<feature type="region of interest" description="Disordered" evidence="1">
    <location>
        <begin position="440"/>
        <end position="464"/>
    </location>
</feature>
<feature type="compositionally biased region" description="Basic and acidic residues" evidence="1">
    <location>
        <begin position="277"/>
        <end position="287"/>
    </location>
</feature>
<evidence type="ECO:0000313" key="2">
    <source>
        <dbReference type="EMBL" id="KAK5087032.1"/>
    </source>
</evidence>
<accession>A0AAN7T2F7</accession>
<feature type="compositionally biased region" description="Polar residues" evidence="1">
    <location>
        <begin position="230"/>
        <end position="239"/>
    </location>
</feature>
<sequence length="847" mass="92291">MASLSLSAPVEFESGFARGPPRHARKHSRHPTAAAPLPAFTFNPGSPSSKQDAAEAEKENMKEMEGEPLDMGLGHMRRSSKPAPLPDFTFNPGADIPVQRTPSPSHPILEEMALNQQRVSKSARPAPLPAFTFNPSAPTGSTSPTKLEVSNESSNGTGHRRGGSEFVGGKADGVQLITTSPSKHETKPSGPPVSSSAYKGHIHRRSQAISISDIDTSDLIKQHALAKARNPSNPSTPQDGNFGFTRASPSHRYTPSTSRSPPESPQRGGSVSHYRPRTVDFSEKVDVIPRPLSMISSETERSNSTIRGHSVTNSFPPAETATARRPNTADASFLLSDATSIKAEELHPVPKRPFSASGSPAVSQSGTLPPRKKHSWFPYGPDTTPTHTPKEEISNPFAFDSEDSRPAIDNAQTRTKTGSRRPSSLKHHKFYTWSVGVFPKKSKPHFKKKSRRSPTPPNLFRRDSDTLKDVFDADNTVVLREDSPVSARKQMTLKQQLPAPAPPESPSTELSRPVLDLDVAMDPFVDDRRFSEDHVRSTTARIAKLHSSERRATVDAFGVSHRRTESAPALSPVNRSALFGMRHQNSNASLSEDVFDEQEEDNFLAHEEEVKLHSNHQSTTSVNLPVPTEIEGGLGLSNIPSRVDGVVIVDSDNEVDADDICSSKSTIGAPNMTVGSLPKRPATSPMPFTYPNPQSLYASSTEGRTTSASLISSPDVDHASFDLQARSRRFESHTDSVRPSTEDLPSLSDSASSNAFPRASSSGRVRPSLEQRSNSMFVPGSSRIHENWKRSSLASLNRLIPGSSHGSKLRLEQVSCGDEEKTKKKTNRLSKLMKFWRSKESESKANT</sequence>
<feature type="compositionally biased region" description="Basic residues" evidence="1">
    <location>
        <begin position="20"/>
        <end position="30"/>
    </location>
</feature>
<feature type="region of interest" description="Disordered" evidence="1">
    <location>
        <begin position="480"/>
        <end position="511"/>
    </location>
</feature>
<reference evidence="2 3" key="1">
    <citation type="submission" date="2023-08" db="EMBL/GenBank/DDBJ databases">
        <title>Black Yeasts Isolated from many extreme environments.</title>
        <authorList>
            <person name="Coleine C."/>
            <person name="Stajich J.E."/>
            <person name="Selbmann L."/>
        </authorList>
    </citation>
    <scope>NUCLEOTIDE SEQUENCE [LARGE SCALE GENOMIC DNA]</scope>
    <source>
        <strain evidence="2 3">CCFEE 5910</strain>
    </source>
</reference>
<feature type="compositionally biased region" description="Polar residues" evidence="1">
    <location>
        <begin position="133"/>
        <end position="157"/>
    </location>
</feature>
<organism evidence="2 3">
    <name type="scientific">Lithohypha guttulata</name>
    <dbReference type="NCBI Taxonomy" id="1690604"/>
    <lineage>
        <taxon>Eukaryota</taxon>
        <taxon>Fungi</taxon>
        <taxon>Dikarya</taxon>
        <taxon>Ascomycota</taxon>
        <taxon>Pezizomycotina</taxon>
        <taxon>Eurotiomycetes</taxon>
        <taxon>Chaetothyriomycetidae</taxon>
        <taxon>Chaetothyriales</taxon>
        <taxon>Trichomeriaceae</taxon>
        <taxon>Lithohypha</taxon>
    </lineage>
</organism>
<feature type="compositionally biased region" description="Polar residues" evidence="1">
    <location>
        <begin position="294"/>
        <end position="315"/>
    </location>
</feature>
<feature type="region of interest" description="Disordered" evidence="1">
    <location>
        <begin position="1"/>
        <end position="331"/>
    </location>
</feature>
<evidence type="ECO:0008006" key="4">
    <source>
        <dbReference type="Google" id="ProtNLM"/>
    </source>
</evidence>
<feature type="compositionally biased region" description="Polar residues" evidence="1">
    <location>
        <begin position="691"/>
        <end position="712"/>
    </location>
</feature>
<feature type="compositionally biased region" description="Low complexity" evidence="1">
    <location>
        <begin position="248"/>
        <end position="261"/>
    </location>
</feature>
<protein>
    <recommendedName>
        <fullName evidence="4">Cell wall proline rich protein</fullName>
    </recommendedName>
</protein>
<feature type="compositionally biased region" description="Polar residues" evidence="1">
    <location>
        <begin position="747"/>
        <end position="763"/>
    </location>
</feature>
<evidence type="ECO:0000256" key="1">
    <source>
        <dbReference type="SAM" id="MobiDB-lite"/>
    </source>
</evidence>
<feature type="compositionally biased region" description="Low complexity" evidence="1">
    <location>
        <begin position="31"/>
        <end position="44"/>
    </location>
</feature>
<dbReference type="AlphaFoldDB" id="A0AAN7T2F7"/>
<feature type="region of interest" description="Disordered" evidence="1">
    <location>
        <begin position="660"/>
        <end position="713"/>
    </location>
</feature>
<keyword evidence="3" id="KW-1185">Reference proteome</keyword>
<feature type="region of interest" description="Disordered" evidence="1">
    <location>
        <begin position="799"/>
        <end position="832"/>
    </location>
</feature>
<feature type="compositionally biased region" description="Basic residues" evidence="1">
    <location>
        <begin position="440"/>
        <end position="452"/>
    </location>
</feature>
<evidence type="ECO:0000313" key="3">
    <source>
        <dbReference type="Proteomes" id="UP001309876"/>
    </source>
</evidence>
<dbReference type="Proteomes" id="UP001309876">
    <property type="component" value="Unassembled WGS sequence"/>
</dbReference>
<comment type="caution">
    <text evidence="2">The sequence shown here is derived from an EMBL/GenBank/DDBJ whole genome shotgun (WGS) entry which is preliminary data.</text>
</comment>
<feature type="region of interest" description="Disordered" evidence="1">
    <location>
        <begin position="730"/>
        <end position="779"/>
    </location>
</feature>
<proteinExistence type="predicted"/>
<name>A0AAN7T2F7_9EURO</name>
<gene>
    <name evidence="2" type="ORF">LTR05_004203</name>
</gene>
<feature type="compositionally biased region" description="Polar residues" evidence="1">
    <location>
        <begin position="356"/>
        <end position="367"/>
    </location>
</feature>
<feature type="region of interest" description="Disordered" evidence="1">
    <location>
        <begin position="344"/>
        <end position="425"/>
    </location>
</feature>
<feature type="compositionally biased region" description="Basic and acidic residues" evidence="1">
    <location>
        <begin position="52"/>
        <end position="65"/>
    </location>
</feature>
<dbReference type="EMBL" id="JAVRRJ010000003">
    <property type="protein sequence ID" value="KAK5087032.1"/>
    <property type="molecule type" value="Genomic_DNA"/>
</dbReference>